<reference evidence="2" key="1">
    <citation type="submission" date="2016-10" db="EMBL/GenBank/DDBJ databases">
        <authorList>
            <person name="Varghese N."/>
            <person name="Submissions S."/>
        </authorList>
    </citation>
    <scope>NUCLEOTIDE SEQUENCE [LARGE SCALE GENOMIC DNA]</scope>
    <source>
        <strain evidence="2">DSM 20403</strain>
    </source>
</reference>
<evidence type="ECO:0000313" key="1">
    <source>
        <dbReference type="EMBL" id="SFG44197.1"/>
    </source>
</evidence>
<organism evidence="1 2">
    <name type="scientific">Ligilactobacillus ruminis DSM 20403 = NBRC 102161</name>
    <dbReference type="NCBI Taxonomy" id="1423798"/>
    <lineage>
        <taxon>Bacteria</taxon>
        <taxon>Bacillati</taxon>
        <taxon>Bacillota</taxon>
        <taxon>Bacilli</taxon>
        <taxon>Lactobacillales</taxon>
        <taxon>Lactobacillaceae</taxon>
        <taxon>Ligilactobacillus</taxon>
    </lineage>
</organism>
<dbReference type="EMBL" id="FOPI01000021">
    <property type="protein sequence ID" value="SFG44197.1"/>
    <property type="molecule type" value="Genomic_DNA"/>
</dbReference>
<protein>
    <submittedName>
        <fullName evidence="1">Uncharacterized protein</fullName>
    </submittedName>
</protein>
<dbReference type="OrthoDB" id="2329265at2"/>
<name>A0A1I2S003_9LACO</name>
<dbReference type="Proteomes" id="UP000182635">
    <property type="component" value="Unassembled WGS sequence"/>
</dbReference>
<dbReference type="AlphaFoldDB" id="A0A1I2S003"/>
<dbReference type="GeneID" id="29802008"/>
<evidence type="ECO:0000313" key="2">
    <source>
        <dbReference type="Proteomes" id="UP000182635"/>
    </source>
</evidence>
<dbReference type="RefSeq" id="WP_014072754.1">
    <property type="nucleotide sequence ID" value="NZ_AYYL01000016.1"/>
</dbReference>
<sequence>MSKLPEEYNGIMVEGASEKAIMDLLINNNKLIFPLNSIIQSSDGTTVQDYLNELDYANNFLSHGFSKPVNIHVVLDSTNRNFKKLESNRLISTVRYYITREEIEAIHLYKHTEWLEGYMAFKNNKSNRKGGSKQIKPSAFFKQELGIKNIKTYDYIYKLWEDDIDGLIKAIDNVKTDMVKRQKLKSGQNYLADIINHDYH</sequence>
<accession>A0A1I2S003</accession>
<proteinExistence type="predicted"/>
<gene>
    <name evidence="1" type="ORF">SAMN02910432_01397</name>
</gene>